<keyword evidence="1" id="KW-0812">Transmembrane</keyword>
<feature type="transmembrane region" description="Helical" evidence="1">
    <location>
        <begin position="321"/>
        <end position="340"/>
    </location>
</feature>
<name>E8LFM2_9FIRM</name>
<organism evidence="2 3">
    <name type="scientific">Phascolarctobacterium succinatutens YIT 12067</name>
    <dbReference type="NCBI Taxonomy" id="626939"/>
    <lineage>
        <taxon>Bacteria</taxon>
        <taxon>Bacillati</taxon>
        <taxon>Bacillota</taxon>
        <taxon>Negativicutes</taxon>
        <taxon>Acidaminococcales</taxon>
        <taxon>Acidaminococcaceae</taxon>
        <taxon>Phascolarctobacterium</taxon>
    </lineage>
</organism>
<feature type="transmembrane region" description="Helical" evidence="1">
    <location>
        <begin position="21"/>
        <end position="42"/>
    </location>
</feature>
<feature type="transmembrane region" description="Helical" evidence="1">
    <location>
        <begin position="287"/>
        <end position="309"/>
    </location>
</feature>
<feature type="transmembrane region" description="Helical" evidence="1">
    <location>
        <begin position="177"/>
        <end position="196"/>
    </location>
</feature>
<dbReference type="Pfam" id="PF04143">
    <property type="entry name" value="Sulf_transp"/>
    <property type="match status" value="1"/>
</dbReference>
<dbReference type="InterPro" id="IPR007272">
    <property type="entry name" value="Sulf_transp_TsuA/YedE"/>
</dbReference>
<feature type="transmembrane region" description="Helical" evidence="1">
    <location>
        <begin position="352"/>
        <end position="369"/>
    </location>
</feature>
<sequence>MRAMIYFCRRNILGRLFMKNEQVTIVATGAVIGLVAAMLVFFGNPANMGLCIACFLRDTAGALGLHAAKAVQYIRPEISGLVLGALAAAYMHGEFSPKGGSSPLTRFVLGFFAMIGCLMFLGCPFRMLLRIAGGDLNAVVGLVGFAAGIYAGIFFLNRGYSLKRTYKMTAAEGSIMSVIAVVLLVLLVAAPAFIHFTKAGGGPGAKHAAVAVSLIAAVAVGYLTQRTRFCMIAGIRDFILFRETKMLWGFVAVVAAAAACNVVLTSVTGGAFFKVGFAAQPIAHTDALWNVLGLFLAGFACVLLGGCPMRQLVLSGEGNSDSAVTLLGFIVGAAFAHNFGLASSGNGPTANGQIAVVIGIVVVTVIAYLNTYKK</sequence>
<dbReference type="InterPro" id="IPR026366">
    <property type="entry name" value="Seleno_YedE"/>
</dbReference>
<dbReference type="NCBIfam" id="TIGR04112">
    <property type="entry name" value="seleno_YedE"/>
    <property type="match status" value="1"/>
</dbReference>
<evidence type="ECO:0000256" key="1">
    <source>
        <dbReference type="SAM" id="Phobius"/>
    </source>
</evidence>
<evidence type="ECO:0000313" key="3">
    <source>
        <dbReference type="Proteomes" id="UP000004923"/>
    </source>
</evidence>
<dbReference type="AlphaFoldDB" id="E8LFM2"/>
<keyword evidence="1" id="KW-0472">Membrane</keyword>
<feature type="transmembrane region" description="Helical" evidence="1">
    <location>
        <begin position="246"/>
        <end position="267"/>
    </location>
</feature>
<protein>
    <submittedName>
        <fullName evidence="2">Uncharacterized protein</fullName>
    </submittedName>
</protein>
<feature type="transmembrane region" description="Helical" evidence="1">
    <location>
        <begin position="107"/>
        <end position="132"/>
    </location>
</feature>
<feature type="transmembrane region" description="Helical" evidence="1">
    <location>
        <begin position="138"/>
        <end position="156"/>
    </location>
</feature>
<dbReference type="eggNOG" id="COG2391">
    <property type="taxonomic scope" value="Bacteria"/>
</dbReference>
<feature type="transmembrane region" description="Helical" evidence="1">
    <location>
        <begin position="208"/>
        <end position="225"/>
    </location>
</feature>
<feature type="transmembrane region" description="Helical" evidence="1">
    <location>
        <begin position="78"/>
        <end position="95"/>
    </location>
</feature>
<comment type="caution">
    <text evidence="2">The sequence shown here is derived from an EMBL/GenBank/DDBJ whole genome shotgun (WGS) entry which is preliminary data.</text>
</comment>
<dbReference type="EMBL" id="AEVN01000086">
    <property type="protein sequence ID" value="EFY04287.1"/>
    <property type="molecule type" value="Genomic_DNA"/>
</dbReference>
<gene>
    <name evidence="2" type="ORF">HMPREF9443_01663</name>
</gene>
<keyword evidence="3" id="KW-1185">Reference proteome</keyword>
<proteinExistence type="predicted"/>
<reference evidence="2 3" key="1">
    <citation type="submission" date="2011-01" db="EMBL/GenBank/DDBJ databases">
        <authorList>
            <person name="Weinstock G."/>
            <person name="Sodergren E."/>
            <person name="Clifton S."/>
            <person name="Fulton L."/>
            <person name="Fulton B."/>
            <person name="Courtney L."/>
            <person name="Fronick C."/>
            <person name="Harrison M."/>
            <person name="Strong C."/>
            <person name="Farmer C."/>
            <person name="Delahaunty K."/>
            <person name="Markovic C."/>
            <person name="Hall O."/>
            <person name="Minx P."/>
            <person name="Tomlinson C."/>
            <person name="Mitreva M."/>
            <person name="Hou S."/>
            <person name="Chen J."/>
            <person name="Wollam A."/>
            <person name="Pepin K.H."/>
            <person name="Johnson M."/>
            <person name="Bhonagiri V."/>
            <person name="Zhang X."/>
            <person name="Suruliraj S."/>
            <person name="Warren W."/>
            <person name="Chinwalla A."/>
            <person name="Mardis E.R."/>
            <person name="Wilson R.K."/>
        </authorList>
    </citation>
    <scope>NUCLEOTIDE SEQUENCE [LARGE SCALE GENOMIC DNA]</scope>
    <source>
        <strain evidence="2 3">YIT 12067</strain>
    </source>
</reference>
<keyword evidence="1" id="KW-1133">Transmembrane helix</keyword>
<dbReference type="HOGENOM" id="CLU_064908_0_0_9"/>
<evidence type="ECO:0000313" key="2">
    <source>
        <dbReference type="EMBL" id="EFY04287.1"/>
    </source>
</evidence>
<dbReference type="Proteomes" id="UP000004923">
    <property type="component" value="Unassembled WGS sequence"/>
</dbReference>
<accession>E8LFM2</accession>